<feature type="domain" description="PDZ" evidence="2">
    <location>
        <begin position="215"/>
        <end position="305"/>
    </location>
</feature>
<feature type="compositionally biased region" description="Basic and acidic residues" evidence="1">
    <location>
        <begin position="355"/>
        <end position="370"/>
    </location>
</feature>
<dbReference type="Pfam" id="PF00595">
    <property type="entry name" value="PDZ"/>
    <property type="match status" value="2"/>
</dbReference>
<feature type="region of interest" description="Disordered" evidence="1">
    <location>
        <begin position="310"/>
        <end position="329"/>
    </location>
</feature>
<dbReference type="InterPro" id="IPR001478">
    <property type="entry name" value="PDZ"/>
</dbReference>
<dbReference type="GO" id="GO:0005912">
    <property type="term" value="C:adherens junction"/>
    <property type="evidence" value="ECO:0007669"/>
    <property type="project" value="TreeGrafter"/>
</dbReference>
<evidence type="ECO:0000313" key="3">
    <source>
        <dbReference type="EnsemblMetazoa" id="XP_019765166.1"/>
    </source>
</evidence>
<feature type="domain" description="PDZ" evidence="2">
    <location>
        <begin position="86"/>
        <end position="173"/>
    </location>
</feature>
<dbReference type="SMART" id="SM00228">
    <property type="entry name" value="PDZ"/>
    <property type="match status" value="2"/>
</dbReference>
<dbReference type="GO" id="GO:0045211">
    <property type="term" value="C:postsynaptic membrane"/>
    <property type="evidence" value="ECO:0007669"/>
    <property type="project" value="TreeGrafter"/>
</dbReference>
<dbReference type="InterPro" id="IPR036034">
    <property type="entry name" value="PDZ_sf"/>
</dbReference>
<dbReference type="GO" id="GO:0098609">
    <property type="term" value="P:cell-cell adhesion"/>
    <property type="evidence" value="ECO:0007669"/>
    <property type="project" value="TreeGrafter"/>
</dbReference>
<accession>A0AAR5PWH5</accession>
<dbReference type="AlphaFoldDB" id="A0AAR5PWH5"/>
<dbReference type="GO" id="GO:0045197">
    <property type="term" value="P:establishment or maintenance of epithelial cell apical/basal polarity"/>
    <property type="evidence" value="ECO:0007669"/>
    <property type="project" value="TreeGrafter"/>
</dbReference>
<dbReference type="PROSITE" id="PS50106">
    <property type="entry name" value="PDZ"/>
    <property type="match status" value="2"/>
</dbReference>
<dbReference type="GO" id="GO:0016323">
    <property type="term" value="C:basolateral plasma membrane"/>
    <property type="evidence" value="ECO:0007669"/>
    <property type="project" value="TreeGrafter"/>
</dbReference>
<evidence type="ECO:0000256" key="1">
    <source>
        <dbReference type="SAM" id="MobiDB-lite"/>
    </source>
</evidence>
<dbReference type="CDD" id="cd06704">
    <property type="entry name" value="PDZ1_Scribble-like"/>
    <property type="match status" value="1"/>
</dbReference>
<feature type="compositionally biased region" description="Polar residues" evidence="1">
    <location>
        <begin position="399"/>
        <end position="411"/>
    </location>
</feature>
<dbReference type="SUPFAM" id="SSF50156">
    <property type="entry name" value="PDZ domain-like"/>
    <property type="match status" value="2"/>
</dbReference>
<evidence type="ECO:0000259" key="2">
    <source>
        <dbReference type="PROSITE" id="PS50106"/>
    </source>
</evidence>
<dbReference type="GO" id="GO:0043113">
    <property type="term" value="P:receptor clustering"/>
    <property type="evidence" value="ECO:0007669"/>
    <property type="project" value="TreeGrafter"/>
</dbReference>
<reference evidence="4" key="1">
    <citation type="journal article" date="2013" name="Genome Biol.">
        <title>Draft genome of the mountain pine beetle, Dendroctonus ponderosae Hopkins, a major forest pest.</title>
        <authorList>
            <person name="Keeling C.I."/>
            <person name="Yuen M.M."/>
            <person name="Liao N.Y."/>
            <person name="Docking T.R."/>
            <person name="Chan S.K."/>
            <person name="Taylor G.A."/>
            <person name="Palmquist D.L."/>
            <person name="Jackman S.D."/>
            <person name="Nguyen A."/>
            <person name="Li M."/>
            <person name="Henderson H."/>
            <person name="Janes J.K."/>
            <person name="Zhao Y."/>
            <person name="Pandoh P."/>
            <person name="Moore R."/>
            <person name="Sperling F.A."/>
            <person name="Huber D.P."/>
            <person name="Birol I."/>
            <person name="Jones S.J."/>
            <person name="Bohlmann J."/>
        </authorList>
    </citation>
    <scope>NUCLEOTIDE SEQUENCE</scope>
</reference>
<dbReference type="FunFam" id="2.30.42.10:FF:000041">
    <property type="entry name" value="protein scribble homolog isoform X1"/>
    <property type="match status" value="1"/>
</dbReference>
<evidence type="ECO:0000313" key="4">
    <source>
        <dbReference type="Proteomes" id="UP000019118"/>
    </source>
</evidence>
<dbReference type="Proteomes" id="UP000019118">
    <property type="component" value="Unassembled WGS sequence"/>
</dbReference>
<protein>
    <recommendedName>
        <fullName evidence="2">PDZ domain-containing protein</fullName>
    </recommendedName>
</protein>
<sequence>MSATLPRIRIESRGGKLHIKADTIPKNFRKSATLMRYKKEPAKIVASDIPKTPKLLPKNRKILKYNSGGDSTTNIPRVEVREEKYEIRIERSNAGLGLSIAGGQGSTPFKGDDEGIFISRVTEGGPADLAGLKVVDKVLKVNAIDVQGLSHYDAVEVLKASGQILVLEVLREVTVLVRSKPETVGTTKADTYMITPPPPLPPILNDVDTKKVLIHACLIRDSRGLGFSIREKVLKQLFSLQDNSDAIYISRITDGGVADKDGQLAVGDRVISINGVDLTEATHQQAVQLLTGHERFVRIVAEREMAVDEPVPLGASPSPGPQQSPRLFGLPKPYTGLYSANSYMANRPFSYRRSVESDVSKKSESPEPKSNKVTPETTPNPINRDKSLELPKTNGIGYNHTTVNRATTTPLNHEPPKPAPRRLNSQNSSKIPANIAEKQPSPTMTNNNHKKATPTSSIDSDEQVLPRPITNEDFQAMIPAHFLSKNPSPHSPPLPATGHGNAASVTTVTIRKPDTIELPSASTGPGRVTETITKSTFTETVVTRISDNKLVAPLIIELVGSSARTLSGKIGAFQWFIESFVFCIFCMKIVTQLW</sequence>
<dbReference type="EnsemblMetazoa" id="XM_019909607.1">
    <property type="protein sequence ID" value="XP_019765166.1"/>
    <property type="gene ID" value="LOC109540989"/>
</dbReference>
<dbReference type="GO" id="GO:0014069">
    <property type="term" value="C:postsynaptic density"/>
    <property type="evidence" value="ECO:0007669"/>
    <property type="project" value="TreeGrafter"/>
</dbReference>
<feature type="compositionally biased region" description="Polar residues" evidence="1">
    <location>
        <begin position="440"/>
        <end position="458"/>
    </location>
</feature>
<organism evidence="3 4">
    <name type="scientific">Dendroctonus ponderosae</name>
    <name type="common">Mountain pine beetle</name>
    <dbReference type="NCBI Taxonomy" id="77166"/>
    <lineage>
        <taxon>Eukaryota</taxon>
        <taxon>Metazoa</taxon>
        <taxon>Ecdysozoa</taxon>
        <taxon>Arthropoda</taxon>
        <taxon>Hexapoda</taxon>
        <taxon>Insecta</taxon>
        <taxon>Pterygota</taxon>
        <taxon>Neoptera</taxon>
        <taxon>Endopterygota</taxon>
        <taxon>Coleoptera</taxon>
        <taxon>Polyphaga</taxon>
        <taxon>Cucujiformia</taxon>
        <taxon>Curculionidae</taxon>
        <taxon>Scolytinae</taxon>
        <taxon>Dendroctonus</taxon>
    </lineage>
</organism>
<keyword evidence="4" id="KW-1185">Reference proteome</keyword>
<reference evidence="3" key="2">
    <citation type="submission" date="2024-08" db="UniProtKB">
        <authorList>
            <consortium name="EnsemblMetazoa"/>
        </authorList>
    </citation>
    <scope>IDENTIFICATION</scope>
</reference>
<feature type="compositionally biased region" description="Low complexity" evidence="1">
    <location>
        <begin position="312"/>
        <end position="325"/>
    </location>
</feature>
<proteinExistence type="predicted"/>
<dbReference type="GO" id="GO:0098887">
    <property type="term" value="P:neurotransmitter receptor transport, endosome to postsynaptic membrane"/>
    <property type="evidence" value="ECO:0007669"/>
    <property type="project" value="TreeGrafter"/>
</dbReference>
<name>A0AAR5PWH5_DENPD</name>
<dbReference type="GO" id="GO:0098968">
    <property type="term" value="P:neurotransmitter receptor transport postsynaptic membrane to endosome"/>
    <property type="evidence" value="ECO:0007669"/>
    <property type="project" value="TreeGrafter"/>
</dbReference>
<dbReference type="Gene3D" id="2.30.42.10">
    <property type="match status" value="2"/>
</dbReference>
<dbReference type="PANTHER" id="PTHR23119">
    <property type="entry name" value="DISCS LARGE"/>
    <property type="match status" value="1"/>
</dbReference>
<dbReference type="PANTHER" id="PTHR23119:SF44">
    <property type="entry name" value="PROTEIN LAP4"/>
    <property type="match status" value="1"/>
</dbReference>
<dbReference type="GO" id="GO:0019901">
    <property type="term" value="F:protein kinase binding"/>
    <property type="evidence" value="ECO:0007669"/>
    <property type="project" value="TreeGrafter"/>
</dbReference>
<dbReference type="InterPro" id="IPR050614">
    <property type="entry name" value="Synaptic_Scaffolding_LAP-MAGUK"/>
</dbReference>
<feature type="region of interest" description="Disordered" evidence="1">
    <location>
        <begin position="355"/>
        <end position="462"/>
    </location>
</feature>